<comment type="caution">
    <text evidence="1">The sequence shown here is derived from an EMBL/GenBank/DDBJ whole genome shotgun (WGS) entry which is preliminary data.</text>
</comment>
<evidence type="ECO:0000313" key="1">
    <source>
        <dbReference type="EMBL" id="MBC3930370.1"/>
    </source>
</evidence>
<dbReference type="Proteomes" id="UP000654304">
    <property type="component" value="Unassembled WGS sequence"/>
</dbReference>
<dbReference type="RefSeq" id="WP_186902249.1">
    <property type="nucleotide sequence ID" value="NZ_JACOGD010000001.1"/>
</dbReference>
<organism evidence="1 2">
    <name type="scientific">Undibacterium curvum</name>
    <dbReference type="NCBI Taxonomy" id="2762294"/>
    <lineage>
        <taxon>Bacteria</taxon>
        <taxon>Pseudomonadati</taxon>
        <taxon>Pseudomonadota</taxon>
        <taxon>Betaproteobacteria</taxon>
        <taxon>Burkholderiales</taxon>
        <taxon>Oxalobacteraceae</taxon>
        <taxon>Undibacterium</taxon>
    </lineage>
</organism>
<reference evidence="1 2" key="1">
    <citation type="submission" date="2020-08" db="EMBL/GenBank/DDBJ databases">
        <title>Novel species isolated from subtropical streams in China.</title>
        <authorList>
            <person name="Lu H."/>
        </authorList>
    </citation>
    <scope>NUCLEOTIDE SEQUENCE [LARGE SCALE GENOMIC DNA]</scope>
    <source>
        <strain evidence="1 2">CY22W</strain>
    </source>
</reference>
<evidence type="ECO:0000313" key="2">
    <source>
        <dbReference type="Proteomes" id="UP000654304"/>
    </source>
</evidence>
<name>A0ABR7A0D1_9BURK</name>
<keyword evidence="2" id="KW-1185">Reference proteome</keyword>
<gene>
    <name evidence="1" type="ORF">H8K43_01700</name>
</gene>
<sequence length="57" mass="6668">MSEQAEVVGEQKPELVERIEKYFTSQDKMHLKDGLIDMAQEVVSLSDRLKKIEEFIK</sequence>
<dbReference type="EMBL" id="JACOGD010000001">
    <property type="protein sequence ID" value="MBC3930370.1"/>
    <property type="molecule type" value="Genomic_DNA"/>
</dbReference>
<accession>A0ABR7A0D1</accession>
<proteinExistence type="predicted"/>
<protein>
    <submittedName>
        <fullName evidence="1">Uncharacterized protein</fullName>
    </submittedName>
</protein>